<dbReference type="InterPro" id="IPR023214">
    <property type="entry name" value="HAD_sf"/>
</dbReference>
<name>A0ABT4TJZ9_9ACTN</name>
<evidence type="ECO:0008006" key="4">
    <source>
        <dbReference type="Google" id="ProtNLM"/>
    </source>
</evidence>
<evidence type="ECO:0000256" key="1">
    <source>
        <dbReference type="SAM" id="MobiDB-lite"/>
    </source>
</evidence>
<dbReference type="InterPro" id="IPR023198">
    <property type="entry name" value="PGP-like_dom2"/>
</dbReference>
<dbReference type="RefSeq" id="WP_270677642.1">
    <property type="nucleotide sequence ID" value="NZ_JAQFWP010000015.1"/>
</dbReference>
<dbReference type="Gene3D" id="1.10.150.240">
    <property type="entry name" value="Putative phosphatase, domain 2"/>
    <property type="match status" value="1"/>
</dbReference>
<dbReference type="InterPro" id="IPR036412">
    <property type="entry name" value="HAD-like_sf"/>
</dbReference>
<dbReference type="Proteomes" id="UP001165685">
    <property type="component" value="Unassembled WGS sequence"/>
</dbReference>
<accession>A0ABT4TJZ9</accession>
<dbReference type="EMBL" id="JAQFWP010000015">
    <property type="protein sequence ID" value="MDA2804997.1"/>
    <property type="molecule type" value="Genomic_DNA"/>
</dbReference>
<comment type="caution">
    <text evidence="2">The sequence shown here is derived from an EMBL/GenBank/DDBJ whole genome shotgun (WGS) entry which is preliminary data.</text>
</comment>
<evidence type="ECO:0000313" key="3">
    <source>
        <dbReference type="Proteomes" id="UP001165685"/>
    </source>
</evidence>
<evidence type="ECO:0000313" key="2">
    <source>
        <dbReference type="EMBL" id="MDA2804997.1"/>
    </source>
</evidence>
<reference evidence="2" key="1">
    <citation type="submission" date="2023-01" db="EMBL/GenBank/DDBJ databases">
        <title>Draft genome sequence of Nocardiopsis sp. LSu2-4 isolated from halophytes.</title>
        <authorList>
            <person name="Duangmal K."/>
            <person name="Chantavorakit T."/>
        </authorList>
    </citation>
    <scope>NUCLEOTIDE SEQUENCE</scope>
    <source>
        <strain evidence="2">LSu2-4</strain>
    </source>
</reference>
<proteinExistence type="predicted"/>
<sequence length="267" mass="27671">MARGSALVTLEGVSAMVVEVDGVVADTGPLHAAAWKRTFDELLRERARGRGGRFRPFDLRHDYRLMYGKSPPEAARAFAASRDGGLAAWALSPVGEGDEGNGDETVARLWDRKDRYYLDSLRTVGTAAWAPTAALLAALRAQGVATAAVSCNRGAAATVQAAGMAGLFDAVVDGWAAEGLVTAEERYAAVLAETAARLGVAPRSSAALLSSTPAVRAAHRLGFRLVVAVDRDSAGNGTPSSDRLTGWSGADAVVADPGELTTPGRPG</sequence>
<keyword evidence="3" id="KW-1185">Reference proteome</keyword>
<protein>
    <recommendedName>
        <fullName evidence="4">HAD family hydrolase</fullName>
    </recommendedName>
</protein>
<dbReference type="SUPFAM" id="SSF56784">
    <property type="entry name" value="HAD-like"/>
    <property type="match status" value="1"/>
</dbReference>
<dbReference type="Gene3D" id="3.40.50.1000">
    <property type="entry name" value="HAD superfamily/HAD-like"/>
    <property type="match status" value="1"/>
</dbReference>
<gene>
    <name evidence="2" type="ORF">O4U47_10775</name>
</gene>
<organism evidence="2 3">
    <name type="scientific">Nocardiopsis suaedae</name>
    <dbReference type="NCBI Taxonomy" id="3018444"/>
    <lineage>
        <taxon>Bacteria</taxon>
        <taxon>Bacillati</taxon>
        <taxon>Actinomycetota</taxon>
        <taxon>Actinomycetes</taxon>
        <taxon>Streptosporangiales</taxon>
        <taxon>Nocardiopsidaceae</taxon>
        <taxon>Nocardiopsis</taxon>
    </lineage>
</organism>
<feature type="region of interest" description="Disordered" evidence="1">
    <location>
        <begin position="234"/>
        <end position="267"/>
    </location>
</feature>